<dbReference type="AlphaFoldDB" id="A0A5B2VD73"/>
<dbReference type="EMBL" id="VUOA01000023">
    <property type="protein sequence ID" value="KAA2236715.1"/>
    <property type="molecule type" value="Genomic_DNA"/>
</dbReference>
<feature type="region of interest" description="Disordered" evidence="1">
    <location>
        <begin position="21"/>
        <end position="53"/>
    </location>
</feature>
<evidence type="ECO:0000313" key="3">
    <source>
        <dbReference type="Proteomes" id="UP000323142"/>
    </source>
</evidence>
<dbReference type="InterPro" id="IPR022254">
    <property type="entry name" value="DUF3775"/>
</dbReference>
<comment type="caution">
    <text evidence="2">The sequence shown here is derived from an EMBL/GenBank/DDBJ whole genome shotgun (WGS) entry which is preliminary data.</text>
</comment>
<dbReference type="Pfam" id="PF12616">
    <property type="entry name" value="DUF3775"/>
    <property type="match status" value="1"/>
</dbReference>
<evidence type="ECO:0000256" key="1">
    <source>
        <dbReference type="SAM" id="MobiDB-lite"/>
    </source>
</evidence>
<dbReference type="OrthoDB" id="5641374at2"/>
<gene>
    <name evidence="2" type="ORF">F0L46_13180</name>
</gene>
<organism evidence="2 3">
    <name type="scientific">Salinarimonas soli</name>
    <dbReference type="NCBI Taxonomy" id="1638099"/>
    <lineage>
        <taxon>Bacteria</taxon>
        <taxon>Pseudomonadati</taxon>
        <taxon>Pseudomonadota</taxon>
        <taxon>Alphaproteobacteria</taxon>
        <taxon>Hyphomicrobiales</taxon>
        <taxon>Salinarimonadaceae</taxon>
        <taxon>Salinarimonas</taxon>
    </lineage>
</organism>
<reference evidence="2 3" key="1">
    <citation type="submission" date="2019-09" db="EMBL/GenBank/DDBJ databases">
        <title>Salinarimonas rosea gen. nov., sp. nov., a new member of the a-2 subgroup of the Proteobacteria.</title>
        <authorList>
            <person name="Liu J."/>
        </authorList>
    </citation>
    <scope>NUCLEOTIDE SEQUENCE [LARGE SCALE GENOMIC DNA]</scope>
    <source>
        <strain evidence="2 3">BN140002</strain>
    </source>
</reference>
<keyword evidence="3" id="KW-1185">Reference proteome</keyword>
<reference evidence="2 3" key="2">
    <citation type="submission" date="2019-09" db="EMBL/GenBank/DDBJ databases">
        <authorList>
            <person name="Jin C."/>
        </authorList>
    </citation>
    <scope>NUCLEOTIDE SEQUENCE [LARGE SCALE GENOMIC DNA]</scope>
    <source>
        <strain evidence="2 3">BN140002</strain>
    </source>
</reference>
<sequence>MDIALDKVCEIILYAKAFDVKEGPTDPDSGSNPLDDGNLDSLTESADDSTEEQLRQVIEGLNDDERQSLLALVYIGRGDMEPEEWGAAMRLAAEREGAMAVSTADWLLGIPNLGDILDEGLALMGRSCV</sequence>
<name>A0A5B2VD73_9HYPH</name>
<dbReference type="RefSeq" id="WP_149818245.1">
    <property type="nucleotide sequence ID" value="NZ_VUOA01000023.1"/>
</dbReference>
<accession>A0A5B2VD73</accession>
<dbReference type="Proteomes" id="UP000323142">
    <property type="component" value="Unassembled WGS sequence"/>
</dbReference>
<proteinExistence type="predicted"/>
<evidence type="ECO:0000313" key="2">
    <source>
        <dbReference type="EMBL" id="KAA2236715.1"/>
    </source>
</evidence>
<protein>
    <submittedName>
        <fullName evidence="2">DUF3775 domain-containing protein</fullName>
    </submittedName>
</protein>